<dbReference type="PANTHER" id="PTHR46023:SF6">
    <property type="entry name" value="LIPASE CLASS 3 FAMILY PROTEIN"/>
    <property type="match status" value="1"/>
</dbReference>
<dbReference type="RefSeq" id="XP_009825659.1">
    <property type="nucleotide sequence ID" value="XM_009827357.1"/>
</dbReference>
<dbReference type="InterPro" id="IPR029058">
    <property type="entry name" value="AB_hydrolase_fold"/>
</dbReference>
<name>W4GXA7_APHAT</name>
<reference evidence="2" key="1">
    <citation type="submission" date="2013-12" db="EMBL/GenBank/DDBJ databases">
        <title>The Genome Sequence of Aphanomyces astaci APO3.</title>
        <authorList>
            <consortium name="The Broad Institute Genomics Platform"/>
            <person name="Russ C."/>
            <person name="Tyler B."/>
            <person name="van West P."/>
            <person name="Dieguez-Uribeondo J."/>
            <person name="Young S.K."/>
            <person name="Zeng Q."/>
            <person name="Gargeya S."/>
            <person name="Fitzgerald M."/>
            <person name="Abouelleil A."/>
            <person name="Alvarado L."/>
            <person name="Chapman S.B."/>
            <person name="Gainer-Dewar J."/>
            <person name="Goldberg J."/>
            <person name="Griggs A."/>
            <person name="Gujja S."/>
            <person name="Hansen M."/>
            <person name="Howarth C."/>
            <person name="Imamovic A."/>
            <person name="Ireland A."/>
            <person name="Larimer J."/>
            <person name="McCowan C."/>
            <person name="Murphy C."/>
            <person name="Pearson M."/>
            <person name="Poon T.W."/>
            <person name="Priest M."/>
            <person name="Roberts A."/>
            <person name="Saif S."/>
            <person name="Shea T."/>
            <person name="Sykes S."/>
            <person name="Wortman J."/>
            <person name="Nusbaum C."/>
            <person name="Birren B."/>
        </authorList>
    </citation>
    <scope>NUCLEOTIDE SEQUENCE [LARGE SCALE GENOMIC DNA]</scope>
    <source>
        <strain evidence="2">APO3</strain>
    </source>
</reference>
<dbReference type="GO" id="GO:0006629">
    <property type="term" value="P:lipid metabolic process"/>
    <property type="evidence" value="ECO:0007669"/>
    <property type="project" value="InterPro"/>
</dbReference>
<feature type="domain" description="Fungal lipase-type" evidence="1">
    <location>
        <begin position="149"/>
        <end position="273"/>
    </location>
</feature>
<sequence length="688" mass="77286">MLRHAAAVRHRLTQTLASPQPLQRDPLSILKTIADAVPSSLMKMTSADWLLRLTVMARHNSSRPPSTTQSPSTLRGVLQSSMKLEESAFLKELQYYVRVCDAVYASTQERFMKDSLLADSNVTIVQSHQGGVFAPKYYVYVDHDIQTIVLVIRGSASIQDFVTDMCMHHEPFQTGYGHRGIVHAANWLDWKLRDDMIKLAATHPTYDVRLTGHSLGAGAAALLAHLWSPVIPRMHCLVFAPPACLTLDLAQTCRGHVTSVILGDDCVPRLSGANLVALLDEVEHFEMSSALKTMVTEELQAKAKQTEQSAGVRHIRHALGRVERLKQTASQNWTTKLSSISPPSVDTLSWLQDKPFATELKQLWKQLDKRGVRHYMDETTLKRVDKGSWLEDKPFVQELKMLWEQVDSHLGRTQQFLSLDPTQWPRVSAWPFQVTAQEQFEWRQRMDFVSSMPNNSSSKKLMSLWGKLDVNVVAIEGLLRFVNDPERKRQLVGQIEGLLREISTTRSMFTNLAPVLDPMSNRLYELLMATKHTLEKTNVVIPMTNNFKSPANIDPAKEPKPTASSPVLQNKILSMVDGICAELRREIDSILELGKSSVGDNQANQRQVDDELQGMAPVFPPGNIVVLDTSGAHPALTQVSDVNTYFNRIIVSNDMIGDHLSSTYDDVIRSMLQVREEQGKDHSTFKAE</sequence>
<evidence type="ECO:0000259" key="1">
    <source>
        <dbReference type="Pfam" id="PF01764"/>
    </source>
</evidence>
<dbReference type="AlphaFoldDB" id="W4GXA7"/>
<evidence type="ECO:0000313" key="2">
    <source>
        <dbReference type="EMBL" id="ETV83966.1"/>
    </source>
</evidence>
<organism evidence="2">
    <name type="scientific">Aphanomyces astaci</name>
    <name type="common">Crayfish plague agent</name>
    <dbReference type="NCBI Taxonomy" id="112090"/>
    <lineage>
        <taxon>Eukaryota</taxon>
        <taxon>Sar</taxon>
        <taxon>Stramenopiles</taxon>
        <taxon>Oomycota</taxon>
        <taxon>Saprolegniomycetes</taxon>
        <taxon>Saprolegniales</taxon>
        <taxon>Verrucalvaceae</taxon>
        <taxon>Aphanomyces</taxon>
    </lineage>
</organism>
<dbReference type="OrthoDB" id="45753at2759"/>
<gene>
    <name evidence="2" type="ORF">H257_03343</name>
</gene>
<dbReference type="CDD" id="cd00519">
    <property type="entry name" value="Lipase_3"/>
    <property type="match status" value="1"/>
</dbReference>
<dbReference type="SUPFAM" id="SSF53474">
    <property type="entry name" value="alpha/beta-Hydrolases"/>
    <property type="match status" value="1"/>
</dbReference>
<dbReference type="PANTHER" id="PTHR46023">
    <property type="entry name" value="LIPASE CLASS 3 PROTEIN-LIKE"/>
    <property type="match status" value="1"/>
</dbReference>
<dbReference type="InterPro" id="IPR002921">
    <property type="entry name" value="Fungal_lipase-type"/>
</dbReference>
<protein>
    <recommendedName>
        <fullName evidence="1">Fungal lipase-type domain-containing protein</fullName>
    </recommendedName>
</protein>
<proteinExistence type="predicted"/>
<dbReference type="VEuPathDB" id="FungiDB:H257_03343"/>
<dbReference type="Gene3D" id="3.40.50.1820">
    <property type="entry name" value="alpha/beta hydrolase"/>
    <property type="match status" value="1"/>
</dbReference>
<dbReference type="EMBL" id="KI913119">
    <property type="protein sequence ID" value="ETV83966.1"/>
    <property type="molecule type" value="Genomic_DNA"/>
</dbReference>
<dbReference type="GeneID" id="20805339"/>
<accession>W4GXA7</accession>
<dbReference type="Pfam" id="PF01764">
    <property type="entry name" value="Lipase_3"/>
    <property type="match status" value="1"/>
</dbReference>